<dbReference type="PANTHER" id="PTHR30026">
    <property type="entry name" value="OUTER MEMBRANE PROTEIN TOLC"/>
    <property type="match status" value="1"/>
</dbReference>
<proteinExistence type="inferred from homology"/>
<dbReference type="Gene3D" id="1.20.1600.10">
    <property type="entry name" value="Outer membrane efflux proteins (OEP)"/>
    <property type="match status" value="1"/>
</dbReference>
<accession>A0A501PSC0</accession>
<feature type="coiled-coil region" evidence="8">
    <location>
        <begin position="155"/>
        <end position="182"/>
    </location>
</feature>
<evidence type="ECO:0000256" key="5">
    <source>
        <dbReference type="ARBA" id="ARBA00022692"/>
    </source>
</evidence>
<dbReference type="InterPro" id="IPR051906">
    <property type="entry name" value="TolC-like"/>
</dbReference>
<dbReference type="OrthoDB" id="9789368at2"/>
<evidence type="ECO:0000256" key="3">
    <source>
        <dbReference type="ARBA" id="ARBA00022448"/>
    </source>
</evidence>
<dbReference type="Proteomes" id="UP000319148">
    <property type="component" value="Unassembled WGS sequence"/>
</dbReference>
<comment type="caution">
    <text evidence="9">The sequence shown here is derived from an EMBL/GenBank/DDBJ whole genome shotgun (WGS) entry which is preliminary data.</text>
</comment>
<keyword evidence="7" id="KW-0998">Cell outer membrane</keyword>
<organism evidence="9 10">
    <name type="scientific">Emcibacter nanhaiensis</name>
    <dbReference type="NCBI Taxonomy" id="1505037"/>
    <lineage>
        <taxon>Bacteria</taxon>
        <taxon>Pseudomonadati</taxon>
        <taxon>Pseudomonadota</taxon>
        <taxon>Alphaproteobacteria</taxon>
        <taxon>Emcibacterales</taxon>
        <taxon>Emcibacteraceae</taxon>
        <taxon>Emcibacter</taxon>
    </lineage>
</organism>
<reference evidence="10" key="1">
    <citation type="submission" date="2019-06" db="EMBL/GenBank/DDBJ databases">
        <title>The complete genome of Emcibacter congregatus ZYLT.</title>
        <authorList>
            <person name="Zhao Z."/>
        </authorList>
    </citation>
    <scope>NUCLEOTIDE SEQUENCE [LARGE SCALE GENOMIC DNA]</scope>
    <source>
        <strain evidence="10">MCCC 1A06723</strain>
    </source>
</reference>
<keyword evidence="10" id="KW-1185">Reference proteome</keyword>
<evidence type="ECO:0000256" key="7">
    <source>
        <dbReference type="ARBA" id="ARBA00023237"/>
    </source>
</evidence>
<dbReference type="AlphaFoldDB" id="A0A501PSC0"/>
<dbReference type="NCBIfam" id="TIGR01844">
    <property type="entry name" value="type_I_sec_TolC"/>
    <property type="match status" value="1"/>
</dbReference>
<evidence type="ECO:0000313" key="9">
    <source>
        <dbReference type="EMBL" id="TPD62686.1"/>
    </source>
</evidence>
<dbReference type="Pfam" id="PF02321">
    <property type="entry name" value="OEP"/>
    <property type="match status" value="2"/>
</dbReference>
<evidence type="ECO:0000256" key="1">
    <source>
        <dbReference type="ARBA" id="ARBA00004442"/>
    </source>
</evidence>
<dbReference type="GO" id="GO:0015288">
    <property type="term" value="F:porin activity"/>
    <property type="evidence" value="ECO:0007669"/>
    <property type="project" value="TreeGrafter"/>
</dbReference>
<protein>
    <submittedName>
        <fullName evidence="9">TolC family outer membrane protein</fullName>
    </submittedName>
</protein>
<keyword evidence="3" id="KW-0813">Transport</keyword>
<dbReference type="InterPro" id="IPR003423">
    <property type="entry name" value="OMP_efflux"/>
</dbReference>
<dbReference type="EMBL" id="VFIY01000004">
    <property type="protein sequence ID" value="TPD62686.1"/>
    <property type="molecule type" value="Genomic_DNA"/>
</dbReference>
<keyword evidence="8" id="KW-0175">Coiled coil</keyword>
<evidence type="ECO:0000256" key="8">
    <source>
        <dbReference type="SAM" id="Coils"/>
    </source>
</evidence>
<name>A0A501PSC0_9PROT</name>
<dbReference type="SUPFAM" id="SSF56954">
    <property type="entry name" value="Outer membrane efflux proteins (OEP)"/>
    <property type="match status" value="1"/>
</dbReference>
<keyword evidence="4" id="KW-1134">Transmembrane beta strand</keyword>
<dbReference type="GO" id="GO:0009279">
    <property type="term" value="C:cell outer membrane"/>
    <property type="evidence" value="ECO:0007669"/>
    <property type="project" value="UniProtKB-SubCell"/>
</dbReference>
<sequence length="464" mass="50945">MEVPIHQGKNNMKKSLCGVAVSALTCLGMSVSANSETLDEVLAQAYMSNPTLEAQRASLRATDENINQARSGWLPNITANGSVSYQDTQTDSLFGRSGTIYPKSASITLQQNLFTGFQTVNTTKQARKEVEAARQSLLDTEQSVLLQAVSAYVDVKRDEAVLELTKNNVKVLQRQLEASEDRFRVGEITRTDVAQSKARLSGAITERIQAEANLTASRSAFMRVVGDAPATLEEIEGLPAMPASEDAALDMALRYSPTLNSAKYVEEAAKYNVKSQYGGLSPRVSLEASYAKSWDASTVTTNVTSKEVVARMTVPLYQSGAQSSRIRQAKQLESQRRLEVIAAERQVRENVQNAWEGYREASARIESTRSQVEANEIALEGVRQEAEVGSRTTLDVLDAEQELLTSRVENVRSRRDQIVAAFTLLQAMGKLTAQDLQLEAAYYDSRKNTDRVDGKLYGFGSGEE</sequence>
<gene>
    <name evidence="9" type="ORF">FIV46_01005</name>
</gene>
<keyword evidence="5" id="KW-0812">Transmembrane</keyword>
<keyword evidence="6" id="KW-0472">Membrane</keyword>
<dbReference type="PANTHER" id="PTHR30026:SF22">
    <property type="entry name" value="OUTER MEMBRANE EFFLUX PROTEIN"/>
    <property type="match status" value="1"/>
</dbReference>
<evidence type="ECO:0000256" key="6">
    <source>
        <dbReference type="ARBA" id="ARBA00023136"/>
    </source>
</evidence>
<comment type="subcellular location">
    <subcellularLocation>
        <location evidence="1">Cell outer membrane</location>
    </subcellularLocation>
</comment>
<comment type="similarity">
    <text evidence="2">Belongs to the outer membrane factor (OMF) (TC 1.B.17) family.</text>
</comment>
<dbReference type="InterPro" id="IPR010130">
    <property type="entry name" value="T1SS_OMP_TolC"/>
</dbReference>
<dbReference type="GO" id="GO:0015562">
    <property type="term" value="F:efflux transmembrane transporter activity"/>
    <property type="evidence" value="ECO:0007669"/>
    <property type="project" value="InterPro"/>
</dbReference>
<dbReference type="GO" id="GO:1990281">
    <property type="term" value="C:efflux pump complex"/>
    <property type="evidence" value="ECO:0007669"/>
    <property type="project" value="TreeGrafter"/>
</dbReference>
<evidence type="ECO:0000313" key="10">
    <source>
        <dbReference type="Proteomes" id="UP000319148"/>
    </source>
</evidence>
<evidence type="ECO:0000256" key="4">
    <source>
        <dbReference type="ARBA" id="ARBA00022452"/>
    </source>
</evidence>
<evidence type="ECO:0000256" key="2">
    <source>
        <dbReference type="ARBA" id="ARBA00007613"/>
    </source>
</evidence>